<accession>A0ABP8FC11</accession>
<evidence type="ECO:0008006" key="4">
    <source>
        <dbReference type="Google" id="ProtNLM"/>
    </source>
</evidence>
<feature type="transmembrane region" description="Helical" evidence="1">
    <location>
        <begin position="21"/>
        <end position="40"/>
    </location>
</feature>
<dbReference type="EMBL" id="BAABFN010000001">
    <property type="protein sequence ID" value="GAA4300141.1"/>
    <property type="molecule type" value="Genomic_DNA"/>
</dbReference>
<sequence length="80" mass="9332">MGREQKGMDPELISQFKKIALSLLIWLGWLILNTFLGVVLDLGFFDNPGIPLWVHILFFVWYAAGFAAMIWITKVKIWHR</sequence>
<keyword evidence="1" id="KW-0472">Membrane</keyword>
<keyword evidence="1" id="KW-1133">Transmembrane helix</keyword>
<gene>
    <name evidence="2" type="ORF">GCM10023143_00840</name>
</gene>
<evidence type="ECO:0000313" key="3">
    <source>
        <dbReference type="Proteomes" id="UP001501207"/>
    </source>
</evidence>
<keyword evidence="3" id="KW-1185">Reference proteome</keyword>
<organism evidence="2 3">
    <name type="scientific">Compostibacter hankyongensis</name>
    <dbReference type="NCBI Taxonomy" id="1007089"/>
    <lineage>
        <taxon>Bacteria</taxon>
        <taxon>Pseudomonadati</taxon>
        <taxon>Bacteroidota</taxon>
        <taxon>Chitinophagia</taxon>
        <taxon>Chitinophagales</taxon>
        <taxon>Chitinophagaceae</taxon>
        <taxon>Compostibacter</taxon>
    </lineage>
</organism>
<reference evidence="3" key="1">
    <citation type="journal article" date="2019" name="Int. J. Syst. Evol. Microbiol.">
        <title>The Global Catalogue of Microorganisms (GCM) 10K type strain sequencing project: providing services to taxonomists for standard genome sequencing and annotation.</title>
        <authorList>
            <consortium name="The Broad Institute Genomics Platform"/>
            <consortium name="The Broad Institute Genome Sequencing Center for Infectious Disease"/>
            <person name="Wu L."/>
            <person name="Ma J."/>
        </authorList>
    </citation>
    <scope>NUCLEOTIDE SEQUENCE [LARGE SCALE GENOMIC DNA]</scope>
    <source>
        <strain evidence="3">JCM 17664</strain>
    </source>
</reference>
<name>A0ABP8FC11_9BACT</name>
<comment type="caution">
    <text evidence="2">The sequence shown here is derived from an EMBL/GenBank/DDBJ whole genome shotgun (WGS) entry which is preliminary data.</text>
</comment>
<protein>
    <recommendedName>
        <fullName evidence="4">DUF4212 domain-containing protein</fullName>
    </recommendedName>
</protein>
<feature type="transmembrane region" description="Helical" evidence="1">
    <location>
        <begin position="52"/>
        <end position="72"/>
    </location>
</feature>
<dbReference type="RefSeq" id="WP_344973578.1">
    <property type="nucleotide sequence ID" value="NZ_BAABFN010000001.1"/>
</dbReference>
<dbReference type="Proteomes" id="UP001501207">
    <property type="component" value="Unassembled WGS sequence"/>
</dbReference>
<evidence type="ECO:0000256" key="1">
    <source>
        <dbReference type="SAM" id="Phobius"/>
    </source>
</evidence>
<proteinExistence type="predicted"/>
<evidence type="ECO:0000313" key="2">
    <source>
        <dbReference type="EMBL" id="GAA4300141.1"/>
    </source>
</evidence>
<keyword evidence="1" id="KW-0812">Transmembrane</keyword>